<keyword evidence="7 9" id="KW-0413">Isomerase</keyword>
<dbReference type="InterPro" id="IPR029017">
    <property type="entry name" value="Enolase-like_N"/>
</dbReference>
<evidence type="ECO:0000256" key="4">
    <source>
        <dbReference type="ARBA" id="ARBA00022723"/>
    </source>
</evidence>
<dbReference type="GO" id="GO:0016854">
    <property type="term" value="F:racemase and epimerase activity"/>
    <property type="evidence" value="ECO:0007669"/>
    <property type="project" value="UniProtKB-ARBA"/>
</dbReference>
<evidence type="ECO:0000256" key="1">
    <source>
        <dbReference type="ARBA" id="ARBA00001936"/>
    </source>
</evidence>
<dbReference type="InterPro" id="IPR013370">
    <property type="entry name" value="Chloromuconate_cycloisomerase"/>
</dbReference>
<dbReference type="SMART" id="SM00922">
    <property type="entry name" value="MR_MLE"/>
    <property type="match status" value="1"/>
</dbReference>
<dbReference type="InterPro" id="IPR013341">
    <property type="entry name" value="Mandelate_racemase_N_dom"/>
</dbReference>
<dbReference type="OrthoDB" id="5241672at2"/>
<comment type="cofactor">
    <cofactor evidence="1">
        <name>Mn(2+)</name>
        <dbReference type="ChEBI" id="CHEBI:29035"/>
    </cofactor>
</comment>
<dbReference type="Proteomes" id="UP000293342">
    <property type="component" value="Unassembled WGS sequence"/>
</dbReference>
<dbReference type="Pfam" id="PF02746">
    <property type="entry name" value="MR_MLE_N"/>
    <property type="match status" value="1"/>
</dbReference>
<dbReference type="Gene3D" id="3.30.390.10">
    <property type="entry name" value="Enolase-like, N-terminal domain"/>
    <property type="match status" value="1"/>
</dbReference>
<dbReference type="InterPro" id="IPR029065">
    <property type="entry name" value="Enolase_C-like"/>
</dbReference>
<comment type="caution">
    <text evidence="9">The sequence shown here is derived from an EMBL/GenBank/DDBJ whole genome shotgun (WGS) entry which is preliminary data.</text>
</comment>
<keyword evidence="5" id="KW-0058">Aromatic hydrocarbons catabolism</keyword>
<evidence type="ECO:0000313" key="9">
    <source>
        <dbReference type="EMBL" id="TCC48833.1"/>
    </source>
</evidence>
<proteinExistence type="inferred from homology"/>
<dbReference type="NCBIfam" id="TIGR02534">
    <property type="entry name" value="mucon_cyclo"/>
    <property type="match status" value="1"/>
</dbReference>
<dbReference type="Gene3D" id="3.20.20.120">
    <property type="entry name" value="Enolase-like C-terminal domain"/>
    <property type="match status" value="1"/>
</dbReference>
<evidence type="ECO:0000259" key="8">
    <source>
        <dbReference type="SMART" id="SM00922"/>
    </source>
</evidence>
<name>A0A4R0JNM6_9ACTN</name>
<protein>
    <submittedName>
        <fullName evidence="9">Chloromuconate cycloisomerase</fullName>
    </submittedName>
</protein>
<feature type="domain" description="Mandelate racemase/muconate lactonizing enzyme C-terminal" evidence="8">
    <location>
        <begin position="151"/>
        <end position="249"/>
    </location>
</feature>
<comment type="pathway">
    <text evidence="2">Aromatic compound metabolism.</text>
</comment>
<dbReference type="SUPFAM" id="SSF54826">
    <property type="entry name" value="Enolase N-terminal domain-like"/>
    <property type="match status" value="1"/>
</dbReference>
<dbReference type="GO" id="GO:0018849">
    <property type="term" value="F:muconate cycloisomerase activity"/>
    <property type="evidence" value="ECO:0007669"/>
    <property type="project" value="InterPro"/>
</dbReference>
<keyword evidence="10" id="KW-1185">Reference proteome</keyword>
<reference evidence="9 10" key="1">
    <citation type="submission" date="2019-02" db="EMBL/GenBank/DDBJ databases">
        <title>Kribbella capetownensis sp. nov. and Kribbella speibonae sp. nov., isolated from soil.</title>
        <authorList>
            <person name="Curtis S.M."/>
            <person name="Norton I."/>
            <person name="Everest G.J."/>
            <person name="Meyers P.R."/>
        </authorList>
    </citation>
    <scope>NUCLEOTIDE SEQUENCE [LARGE SCALE GENOMIC DNA]</scope>
    <source>
        <strain evidence="9 10">YM53</strain>
    </source>
</reference>
<dbReference type="GO" id="GO:0030145">
    <property type="term" value="F:manganese ion binding"/>
    <property type="evidence" value="ECO:0007669"/>
    <property type="project" value="InterPro"/>
</dbReference>
<dbReference type="SUPFAM" id="SSF51604">
    <property type="entry name" value="Enolase C-terminal domain-like"/>
    <property type="match status" value="1"/>
</dbReference>
<evidence type="ECO:0000256" key="7">
    <source>
        <dbReference type="ARBA" id="ARBA00023235"/>
    </source>
</evidence>
<dbReference type="AlphaFoldDB" id="A0A4R0JNM6"/>
<sequence length="383" mass="40997">MPSSDDDLVIDRLETVIIDVPLRRPHKFARVTMTAQPVLLAFVHTRGGVVGVGEGVVPGGPWWGGESVESMKVTLDTYVAPLLPGRRVDRIEEVWQDIADHVNANLYAKTAVEVALHDAWARVLGVPVHTLLGGLARTSIDVTWALGAEPEDLVVEEALAKLESGEHRTFKLKMGALDPEADTRRVCAIAEKLCGSSGVRVDLNARWDLSTSKTYLPRLAAAGVELIEQPVPGEQVEALAELNALLPIPVMADESLRTPVDALRLVRLRAADVWSMKTTKVGGLRRARDIVAIAAAAGIPCHGGTSIETGIGTAASLHLACAAPGVTWGSELFGPKLFAEEILRTPLRYEDGSLHLPDGPGLGVELDHDAVAALRRTGLTREV</sequence>
<evidence type="ECO:0000256" key="3">
    <source>
        <dbReference type="ARBA" id="ARBA00008031"/>
    </source>
</evidence>
<dbReference type="PANTHER" id="PTHR48073">
    <property type="entry name" value="O-SUCCINYLBENZOATE SYNTHASE-RELATED"/>
    <property type="match status" value="1"/>
</dbReference>
<dbReference type="SFLD" id="SFLDG00180">
    <property type="entry name" value="muconate_cycloisomerase"/>
    <property type="match status" value="1"/>
</dbReference>
<gene>
    <name evidence="9" type="ORF">E0H75_19875</name>
</gene>
<dbReference type="SFLD" id="SFLDS00001">
    <property type="entry name" value="Enolase"/>
    <property type="match status" value="1"/>
</dbReference>
<dbReference type="SFLD" id="SFLDG01258">
    <property type="entry name" value="(chloro)muconate_cycloisomeras"/>
    <property type="match status" value="1"/>
</dbReference>
<organism evidence="9 10">
    <name type="scientific">Kribbella capetownensis</name>
    <dbReference type="NCBI Taxonomy" id="1572659"/>
    <lineage>
        <taxon>Bacteria</taxon>
        <taxon>Bacillati</taxon>
        <taxon>Actinomycetota</taxon>
        <taxon>Actinomycetes</taxon>
        <taxon>Propionibacteriales</taxon>
        <taxon>Kribbellaceae</taxon>
        <taxon>Kribbella</taxon>
    </lineage>
</organism>
<evidence type="ECO:0000256" key="6">
    <source>
        <dbReference type="ARBA" id="ARBA00023211"/>
    </source>
</evidence>
<dbReference type="PANTHER" id="PTHR48073:SF2">
    <property type="entry name" value="O-SUCCINYLBENZOATE SYNTHASE"/>
    <property type="match status" value="1"/>
</dbReference>
<evidence type="ECO:0000313" key="10">
    <source>
        <dbReference type="Proteomes" id="UP000293342"/>
    </source>
</evidence>
<dbReference type="EMBL" id="SJKD01000004">
    <property type="protein sequence ID" value="TCC48833.1"/>
    <property type="molecule type" value="Genomic_DNA"/>
</dbReference>
<keyword evidence="6" id="KW-0464">Manganese</keyword>
<evidence type="ECO:0000256" key="2">
    <source>
        <dbReference type="ARBA" id="ARBA00005211"/>
    </source>
</evidence>
<dbReference type="Pfam" id="PF13378">
    <property type="entry name" value="MR_MLE_C"/>
    <property type="match status" value="1"/>
</dbReference>
<dbReference type="SFLD" id="SFLDF00009">
    <property type="entry name" value="o-succinylbenzoate_synthase"/>
    <property type="match status" value="1"/>
</dbReference>
<dbReference type="InterPro" id="IPR036849">
    <property type="entry name" value="Enolase-like_C_sf"/>
</dbReference>
<keyword evidence="4" id="KW-0479">Metal-binding</keyword>
<dbReference type="RefSeq" id="WP_131515071.1">
    <property type="nucleotide sequence ID" value="NZ_SJKD01000004.1"/>
</dbReference>
<evidence type="ECO:0000256" key="5">
    <source>
        <dbReference type="ARBA" id="ARBA00022797"/>
    </source>
</evidence>
<dbReference type="GO" id="GO:0018850">
    <property type="term" value="F:chloromuconate cycloisomerase activity"/>
    <property type="evidence" value="ECO:0007669"/>
    <property type="project" value="InterPro"/>
</dbReference>
<comment type="similarity">
    <text evidence="3">Belongs to the mandelate racemase/muconate lactonizing enzyme family.</text>
</comment>
<dbReference type="InterPro" id="IPR013342">
    <property type="entry name" value="Mandelate_racemase_C"/>
</dbReference>
<accession>A0A4R0JNM6</accession>